<evidence type="ECO:0000313" key="1">
    <source>
        <dbReference type="EMBL" id="PTB73121.1"/>
    </source>
</evidence>
<protein>
    <submittedName>
        <fullName evidence="1">Uncharacterized protein</fullName>
    </submittedName>
</protein>
<dbReference type="AlphaFoldDB" id="A0A2T4BUX6"/>
<evidence type="ECO:0000313" key="2">
    <source>
        <dbReference type="Proteomes" id="UP000240760"/>
    </source>
</evidence>
<gene>
    <name evidence="1" type="ORF">M440DRAFT_142243</name>
</gene>
<sequence length="105" mass="11813">MIDAPPCQALSSLFTSMVELGFDVALASEWPEQEAKPPRRRAAPSWELPPIGSFAMPNCPCTIQTTRPKLEIPKVGTIEKQDLHVVEMDPLVPWRPGFVPRRCRF</sequence>
<accession>A0A2T4BUX6</accession>
<organism evidence="1 2">
    <name type="scientific">Trichoderma longibrachiatum ATCC 18648</name>
    <dbReference type="NCBI Taxonomy" id="983965"/>
    <lineage>
        <taxon>Eukaryota</taxon>
        <taxon>Fungi</taxon>
        <taxon>Dikarya</taxon>
        <taxon>Ascomycota</taxon>
        <taxon>Pezizomycotina</taxon>
        <taxon>Sordariomycetes</taxon>
        <taxon>Hypocreomycetidae</taxon>
        <taxon>Hypocreales</taxon>
        <taxon>Hypocreaceae</taxon>
        <taxon>Trichoderma</taxon>
    </lineage>
</organism>
<name>A0A2T4BUX6_TRILO</name>
<dbReference type="EMBL" id="KZ679139">
    <property type="protein sequence ID" value="PTB73121.1"/>
    <property type="molecule type" value="Genomic_DNA"/>
</dbReference>
<dbReference type="Proteomes" id="UP000240760">
    <property type="component" value="Unassembled WGS sequence"/>
</dbReference>
<keyword evidence="2" id="KW-1185">Reference proteome</keyword>
<proteinExistence type="predicted"/>
<reference evidence="1 2" key="1">
    <citation type="submission" date="2016-07" db="EMBL/GenBank/DDBJ databases">
        <title>Multiple horizontal gene transfer events from other fungi enriched the ability of initially mycotrophic Trichoderma (Ascomycota) to feed on dead plant biomass.</title>
        <authorList>
            <consortium name="DOE Joint Genome Institute"/>
            <person name="Aerts A."/>
            <person name="Atanasova L."/>
            <person name="Chenthamara K."/>
            <person name="Zhang J."/>
            <person name="Grujic M."/>
            <person name="Henrissat B."/>
            <person name="Kuo A."/>
            <person name="Salamov A."/>
            <person name="Lipzen A."/>
            <person name="Labutti K."/>
            <person name="Barry K."/>
            <person name="Miao Y."/>
            <person name="Rahimi M.J."/>
            <person name="Shen Q."/>
            <person name="Grigoriev I.V."/>
            <person name="Kubicek C.P."/>
            <person name="Druzhinina I.S."/>
        </authorList>
    </citation>
    <scope>NUCLEOTIDE SEQUENCE [LARGE SCALE GENOMIC DNA]</scope>
    <source>
        <strain evidence="1 2">ATCC 18648</strain>
    </source>
</reference>